<sequence length="260" mass="26893">MVDAEVLHGMLIGLTTLISAATGLLLEKTRAWWLADDAHFGVVSRARSARGPVLVIAGILIAAGAVLLFPFSHVIPVDSGTGAFAPGSAGTVDPGTPNSADIILLGLILGIVAAATPFLITADTLVRRLPDRLVYPLIVVCLLTLVLGSLIGEPRIWFFGLIAGSGAAGVFAALHLVGKVLHVRTMGPGDVKLAFVVFSAAGLFDAWAPALVLIAMMLIAGIWALIAVAVQRRMRGITIAFGPAMLSGMWLGSVLAPILL</sequence>
<dbReference type="Proteomes" id="UP000576792">
    <property type="component" value="Unassembled WGS sequence"/>
</dbReference>
<dbReference type="RefSeq" id="WP_167951245.1">
    <property type="nucleotide sequence ID" value="NZ_BAAAPQ010000034.1"/>
</dbReference>
<keyword evidence="1" id="KW-1133">Transmembrane helix</keyword>
<feature type="transmembrane region" description="Helical" evidence="1">
    <location>
        <begin position="210"/>
        <end position="230"/>
    </location>
</feature>
<accession>A0A846S1K1</accession>
<feature type="transmembrane region" description="Helical" evidence="1">
    <location>
        <begin position="189"/>
        <end position="204"/>
    </location>
</feature>
<proteinExistence type="predicted"/>
<protein>
    <recommendedName>
        <fullName evidence="4">Prepilin type IV endopeptidase peptidase domain-containing protein</fullName>
    </recommendedName>
</protein>
<feature type="transmembrane region" description="Helical" evidence="1">
    <location>
        <begin position="157"/>
        <end position="177"/>
    </location>
</feature>
<feature type="transmembrane region" description="Helical" evidence="1">
    <location>
        <begin position="102"/>
        <end position="121"/>
    </location>
</feature>
<keyword evidence="3" id="KW-1185">Reference proteome</keyword>
<name>A0A846S1K1_9MICO</name>
<evidence type="ECO:0000313" key="2">
    <source>
        <dbReference type="EMBL" id="NJC57565.1"/>
    </source>
</evidence>
<feature type="transmembrane region" description="Helical" evidence="1">
    <location>
        <begin position="237"/>
        <end position="259"/>
    </location>
</feature>
<reference evidence="2 3" key="1">
    <citation type="submission" date="2020-03" db="EMBL/GenBank/DDBJ databases">
        <title>Sequencing the genomes of 1000 actinobacteria strains.</title>
        <authorList>
            <person name="Klenk H.-P."/>
        </authorList>
    </citation>
    <scope>NUCLEOTIDE SEQUENCE [LARGE SCALE GENOMIC DNA]</scope>
    <source>
        <strain evidence="2 3">DSM 18964</strain>
    </source>
</reference>
<organism evidence="2 3">
    <name type="scientific">Brevibacterium marinum</name>
    <dbReference type="NCBI Taxonomy" id="418643"/>
    <lineage>
        <taxon>Bacteria</taxon>
        <taxon>Bacillati</taxon>
        <taxon>Actinomycetota</taxon>
        <taxon>Actinomycetes</taxon>
        <taxon>Micrococcales</taxon>
        <taxon>Brevibacteriaceae</taxon>
        <taxon>Brevibacterium</taxon>
    </lineage>
</organism>
<keyword evidence="1" id="KW-0472">Membrane</keyword>
<dbReference type="EMBL" id="JAATJN010000001">
    <property type="protein sequence ID" value="NJC57565.1"/>
    <property type="molecule type" value="Genomic_DNA"/>
</dbReference>
<feature type="transmembrane region" description="Helical" evidence="1">
    <location>
        <begin position="133"/>
        <end position="151"/>
    </location>
</feature>
<evidence type="ECO:0000313" key="3">
    <source>
        <dbReference type="Proteomes" id="UP000576792"/>
    </source>
</evidence>
<evidence type="ECO:0008006" key="4">
    <source>
        <dbReference type="Google" id="ProtNLM"/>
    </source>
</evidence>
<feature type="transmembrane region" description="Helical" evidence="1">
    <location>
        <begin position="53"/>
        <end position="71"/>
    </location>
</feature>
<gene>
    <name evidence="2" type="ORF">BKA07_002600</name>
</gene>
<dbReference type="AlphaFoldDB" id="A0A846S1K1"/>
<feature type="transmembrane region" description="Helical" evidence="1">
    <location>
        <begin position="6"/>
        <end position="26"/>
    </location>
</feature>
<comment type="caution">
    <text evidence="2">The sequence shown here is derived from an EMBL/GenBank/DDBJ whole genome shotgun (WGS) entry which is preliminary data.</text>
</comment>
<keyword evidence="1" id="KW-0812">Transmembrane</keyword>
<evidence type="ECO:0000256" key="1">
    <source>
        <dbReference type="SAM" id="Phobius"/>
    </source>
</evidence>